<dbReference type="SUPFAM" id="SSF52833">
    <property type="entry name" value="Thioredoxin-like"/>
    <property type="match status" value="1"/>
</dbReference>
<dbReference type="AlphaFoldDB" id="A0A7Z2VST7"/>
<keyword evidence="2" id="KW-1185">Reference proteome</keyword>
<geneLocation type="plasmid" evidence="1 2">
    <name>unnamed1</name>
</geneLocation>
<name>A0A7Z2VST7_9BACL</name>
<dbReference type="Gene3D" id="3.40.30.10">
    <property type="entry name" value="Glutaredoxin"/>
    <property type="match status" value="1"/>
</dbReference>
<sequence length="219" mass="24810">MNLPVKKMMLFTLSACPLGRSMNNVLREVQICQDELSYEVVHVDVHPDLANHYRIKTNPTTLLVDASNQELYRFEGFKETEETLRIIGQVNNKSLRSSDDLPENQEITETYVIYLYQNGMAVPVETFYVNKTSIKAPRITAIGQLLNTRIDKYDNPFPPSSALEGVHFEQGIGEVTILVHPSEAELDQEKMKIVLEHTLAPYGIKSVNIKWIVSGDSQS</sequence>
<reference evidence="1 2" key="1">
    <citation type="submission" date="2020-04" db="EMBL/GenBank/DDBJ databases">
        <title>Genome sequencing of novel species.</title>
        <authorList>
            <person name="Heo J."/>
            <person name="Kim S.-J."/>
            <person name="Kim J.-S."/>
            <person name="Hong S.-B."/>
            <person name="Kwon S.-W."/>
        </authorList>
    </citation>
    <scope>NUCLEOTIDE SEQUENCE [LARGE SCALE GENOMIC DNA]</scope>
    <source>
        <strain evidence="1 2">MFER-1</strain>
        <plasmid evidence="1 2">unnamed1</plasmid>
    </source>
</reference>
<dbReference type="RefSeq" id="WP_049868182.1">
    <property type="nucleotide sequence ID" value="NZ_CP051681.1"/>
</dbReference>
<dbReference type="EMBL" id="CP051681">
    <property type="protein sequence ID" value="QJD88569.1"/>
    <property type="molecule type" value="Genomic_DNA"/>
</dbReference>
<dbReference type="Proteomes" id="UP000502248">
    <property type="component" value="Plasmid unnamed1"/>
</dbReference>
<accession>A0A7Z2VST7</accession>
<evidence type="ECO:0000313" key="1">
    <source>
        <dbReference type="EMBL" id="QJD88569.1"/>
    </source>
</evidence>
<protein>
    <submittedName>
        <fullName evidence="1">Uncharacterized protein</fullName>
    </submittedName>
</protein>
<organism evidence="1 2">
    <name type="scientific">Cohnella herbarum</name>
    <dbReference type="NCBI Taxonomy" id="2728023"/>
    <lineage>
        <taxon>Bacteria</taxon>
        <taxon>Bacillati</taxon>
        <taxon>Bacillota</taxon>
        <taxon>Bacilli</taxon>
        <taxon>Bacillales</taxon>
        <taxon>Paenibacillaceae</taxon>
        <taxon>Cohnella</taxon>
    </lineage>
</organism>
<dbReference type="CDD" id="cd01659">
    <property type="entry name" value="TRX_superfamily"/>
    <property type="match status" value="1"/>
</dbReference>
<dbReference type="InterPro" id="IPR036249">
    <property type="entry name" value="Thioredoxin-like_sf"/>
</dbReference>
<gene>
    <name evidence="1" type="ORF">HH215_35580</name>
</gene>
<keyword evidence="1" id="KW-0614">Plasmid</keyword>
<proteinExistence type="predicted"/>
<evidence type="ECO:0000313" key="2">
    <source>
        <dbReference type="Proteomes" id="UP000502248"/>
    </source>
</evidence>
<dbReference type="KEGG" id="cheb:HH215_35580"/>